<dbReference type="AlphaFoldDB" id="A0A3M7PAF8"/>
<evidence type="ECO:0000313" key="2">
    <source>
        <dbReference type="Proteomes" id="UP000276133"/>
    </source>
</evidence>
<dbReference type="EMBL" id="REGN01012317">
    <property type="protein sequence ID" value="RMZ95959.1"/>
    <property type="molecule type" value="Genomic_DNA"/>
</dbReference>
<sequence length="76" mass="9289">MITFLVIKVDQKSYIMPKSRQGLGFTTAEYIKNFVTYNLENKTKFFGKLNSFDYIFHFYFFSFFDYRISRISFHSY</sequence>
<reference evidence="1 2" key="1">
    <citation type="journal article" date="2018" name="Sci. Rep.">
        <title>Genomic signatures of local adaptation to the degree of environmental predictability in rotifers.</title>
        <authorList>
            <person name="Franch-Gras L."/>
            <person name="Hahn C."/>
            <person name="Garcia-Roger E.M."/>
            <person name="Carmona M.J."/>
            <person name="Serra M."/>
            <person name="Gomez A."/>
        </authorList>
    </citation>
    <scope>NUCLEOTIDE SEQUENCE [LARGE SCALE GENOMIC DNA]</scope>
    <source>
        <strain evidence="1">HYR1</strain>
    </source>
</reference>
<organism evidence="1 2">
    <name type="scientific">Brachionus plicatilis</name>
    <name type="common">Marine rotifer</name>
    <name type="synonym">Brachionus muelleri</name>
    <dbReference type="NCBI Taxonomy" id="10195"/>
    <lineage>
        <taxon>Eukaryota</taxon>
        <taxon>Metazoa</taxon>
        <taxon>Spiralia</taxon>
        <taxon>Gnathifera</taxon>
        <taxon>Rotifera</taxon>
        <taxon>Eurotatoria</taxon>
        <taxon>Monogononta</taxon>
        <taxon>Pseudotrocha</taxon>
        <taxon>Ploima</taxon>
        <taxon>Brachionidae</taxon>
        <taxon>Brachionus</taxon>
    </lineage>
</organism>
<comment type="caution">
    <text evidence="1">The sequence shown here is derived from an EMBL/GenBank/DDBJ whole genome shotgun (WGS) entry which is preliminary data.</text>
</comment>
<gene>
    <name evidence="1" type="ORF">BpHYR1_020288</name>
</gene>
<keyword evidence="2" id="KW-1185">Reference proteome</keyword>
<accession>A0A3M7PAF8</accession>
<evidence type="ECO:0000313" key="1">
    <source>
        <dbReference type="EMBL" id="RMZ95959.1"/>
    </source>
</evidence>
<protein>
    <submittedName>
        <fullName evidence="1">Uncharacterized protein</fullName>
    </submittedName>
</protein>
<proteinExistence type="predicted"/>
<dbReference type="Proteomes" id="UP000276133">
    <property type="component" value="Unassembled WGS sequence"/>
</dbReference>
<name>A0A3M7PAF8_BRAPC</name>